<proteinExistence type="evidence at transcript level"/>
<reference evidence="2" key="2">
    <citation type="submission" date="2012-06" db="EMBL/GenBank/DDBJ databases">
        <authorList>
            <person name="Yu Y."/>
            <person name="Currie J."/>
            <person name="Lomeli R."/>
            <person name="Angelova A."/>
            <person name="Collura K."/>
            <person name="Wissotski M."/>
            <person name="Campos D."/>
            <person name="Kudrna D."/>
            <person name="Golser W."/>
            <person name="Ashely E."/>
            <person name="Descour A."/>
            <person name="Fernandes J."/>
            <person name="Soderlund C."/>
            <person name="Walbot V."/>
        </authorList>
    </citation>
    <scope>NUCLEOTIDE SEQUENCE</scope>
    <source>
        <strain evidence="2">B73</strain>
    </source>
</reference>
<feature type="region of interest" description="Disordered" evidence="1">
    <location>
        <begin position="50"/>
        <end position="81"/>
    </location>
</feature>
<name>C0PL64_MAIZE</name>
<dbReference type="EMBL" id="BT069033">
    <property type="protein sequence ID" value="ACN35930.1"/>
    <property type="molecule type" value="mRNA"/>
</dbReference>
<dbReference type="AlphaFoldDB" id="C0PL64"/>
<reference evidence="2" key="1">
    <citation type="journal article" date="2009" name="PLoS Genet.">
        <title>Sequencing, mapping, and analysis of 27,455 maize full-length cDNAs.</title>
        <authorList>
            <person name="Soderlund C."/>
            <person name="Descour A."/>
            <person name="Kudrna D."/>
            <person name="Bomhoff M."/>
            <person name="Boyd L."/>
            <person name="Currie J."/>
            <person name="Angelova A."/>
            <person name="Collura K."/>
            <person name="Wissotski M."/>
            <person name="Ashley E."/>
            <person name="Morrow D."/>
            <person name="Fernandes J."/>
            <person name="Walbot V."/>
            <person name="Yu Y."/>
        </authorList>
    </citation>
    <scope>NUCLEOTIDE SEQUENCE</scope>
    <source>
        <strain evidence="2">B73</strain>
    </source>
</reference>
<sequence>MCYHTSHDSIKLSHKNEMTRRTLNRRGSVHRRRGRGGGIAYQEVMVDDCTSRSPSPSLLATNQPARWQLGSATDGANFKER</sequence>
<accession>C0PL64</accession>
<organism evidence="2">
    <name type="scientific">Zea mays</name>
    <name type="common">Maize</name>
    <dbReference type="NCBI Taxonomy" id="4577"/>
    <lineage>
        <taxon>Eukaryota</taxon>
        <taxon>Viridiplantae</taxon>
        <taxon>Streptophyta</taxon>
        <taxon>Embryophyta</taxon>
        <taxon>Tracheophyta</taxon>
        <taxon>Spermatophyta</taxon>
        <taxon>Magnoliopsida</taxon>
        <taxon>Liliopsida</taxon>
        <taxon>Poales</taxon>
        <taxon>Poaceae</taxon>
        <taxon>PACMAD clade</taxon>
        <taxon>Panicoideae</taxon>
        <taxon>Andropogonodae</taxon>
        <taxon>Andropogoneae</taxon>
        <taxon>Tripsacinae</taxon>
        <taxon>Zea</taxon>
    </lineage>
</organism>
<evidence type="ECO:0000256" key="1">
    <source>
        <dbReference type="SAM" id="MobiDB-lite"/>
    </source>
</evidence>
<feature type="compositionally biased region" description="Polar residues" evidence="1">
    <location>
        <begin position="51"/>
        <end position="65"/>
    </location>
</feature>
<protein>
    <submittedName>
        <fullName evidence="2">Uncharacterized protein</fullName>
    </submittedName>
</protein>
<evidence type="ECO:0000313" key="2">
    <source>
        <dbReference type="EMBL" id="ACN35930.1"/>
    </source>
</evidence>